<dbReference type="InterPro" id="IPR055201">
    <property type="entry name" value="IHF-like_H2TH"/>
</dbReference>
<gene>
    <name evidence="2" type="ORF">AXF14_10505</name>
</gene>
<name>A0A0X8JFZ9_ACTRD</name>
<organism evidence="2 3">
    <name type="scientific">Actinomyces radicidentis</name>
    <dbReference type="NCBI Taxonomy" id="111015"/>
    <lineage>
        <taxon>Bacteria</taxon>
        <taxon>Bacillati</taxon>
        <taxon>Actinomycetota</taxon>
        <taxon>Actinomycetes</taxon>
        <taxon>Actinomycetales</taxon>
        <taxon>Actinomycetaceae</taxon>
        <taxon>Actinomyces</taxon>
    </lineage>
</organism>
<dbReference type="STRING" id="111015.AXF14_10505"/>
<keyword evidence="2" id="KW-0687">Ribonucleoprotein</keyword>
<dbReference type="InterPro" id="IPR047806">
    <property type="entry name" value="IHF_actinobact"/>
</dbReference>
<sequence>MALPVLTQEQRADALARAARARTRRAEVKVSLKNGSMRLSEFLDAAKDDEVLGKMKVVSLLQSMPRVGATTAGAVMAEVGISSSRRVRGLGAHQRAELVRRFG</sequence>
<dbReference type="Gene3D" id="1.10.8.50">
    <property type="match status" value="1"/>
</dbReference>
<dbReference type="KEGG" id="ard:AXF14_10505"/>
<dbReference type="GO" id="GO:0005840">
    <property type="term" value="C:ribosome"/>
    <property type="evidence" value="ECO:0007669"/>
    <property type="project" value="UniProtKB-KW"/>
</dbReference>
<reference evidence="3" key="1">
    <citation type="submission" date="2016-02" db="EMBL/GenBank/DDBJ databases">
        <authorList>
            <person name="Holder M.E."/>
            <person name="Ajami N.J."/>
            <person name="Petrosino J.F."/>
        </authorList>
    </citation>
    <scope>NUCLEOTIDE SEQUENCE [LARGE SCALE GENOMIC DNA]</scope>
    <source>
        <strain evidence="3">CCUG 36733</strain>
    </source>
</reference>
<evidence type="ECO:0000313" key="3">
    <source>
        <dbReference type="Proteomes" id="UP000065220"/>
    </source>
</evidence>
<dbReference type="NCBIfam" id="NF041260">
    <property type="entry name" value="actino_IHF"/>
    <property type="match status" value="1"/>
</dbReference>
<dbReference type="Pfam" id="PF22525">
    <property type="entry name" value="H2TH_5"/>
    <property type="match status" value="1"/>
</dbReference>
<keyword evidence="2" id="KW-0689">Ribosomal protein</keyword>
<dbReference type="RefSeq" id="WP_067943062.1">
    <property type="nucleotide sequence ID" value="NZ_CP014228.1"/>
</dbReference>
<proteinExistence type="predicted"/>
<dbReference type="EMBL" id="CP014228">
    <property type="protein sequence ID" value="AMD87929.1"/>
    <property type="molecule type" value="Genomic_DNA"/>
</dbReference>
<accession>A0A0X8JFZ9</accession>
<protein>
    <submittedName>
        <fullName evidence="2">30S ribosomal protein S13</fullName>
    </submittedName>
</protein>
<keyword evidence="3" id="KW-1185">Reference proteome</keyword>
<dbReference type="AlphaFoldDB" id="A0A0X8JFZ9"/>
<evidence type="ECO:0000259" key="1">
    <source>
        <dbReference type="Pfam" id="PF22525"/>
    </source>
</evidence>
<evidence type="ECO:0000313" key="2">
    <source>
        <dbReference type="EMBL" id="AMD87929.1"/>
    </source>
</evidence>
<dbReference type="Proteomes" id="UP000065220">
    <property type="component" value="Chromosome"/>
</dbReference>
<dbReference type="OrthoDB" id="3197442at2"/>
<feature type="domain" description="Integration host factor-like helix-two turn-helix" evidence="1">
    <location>
        <begin position="32"/>
        <end position="102"/>
    </location>
</feature>